<dbReference type="Proteomes" id="UP000198935">
    <property type="component" value="Unassembled WGS sequence"/>
</dbReference>
<feature type="coiled-coil region" evidence="1">
    <location>
        <begin position="11"/>
        <end position="38"/>
    </location>
</feature>
<keyword evidence="1" id="KW-0175">Coiled coil</keyword>
<dbReference type="STRING" id="1503961.SAMN05421736_1381"/>
<dbReference type="AlphaFoldDB" id="A0A1H3V255"/>
<evidence type="ECO:0000313" key="3">
    <source>
        <dbReference type="Proteomes" id="UP000198935"/>
    </source>
</evidence>
<sequence>MNISLTGPEKIKISDDQLEQLLAMYKSLQENLEKLITEFFTPFEMMHSEGVFTGAAAETFAAFCQLVKNYLEARLSLSLQEIRSFVDTFKTRINEVDSFNDLR</sequence>
<protein>
    <submittedName>
        <fullName evidence="2">Uncharacterized protein</fullName>
    </submittedName>
</protein>
<keyword evidence="3" id="KW-1185">Reference proteome</keyword>
<evidence type="ECO:0000313" key="2">
    <source>
        <dbReference type="EMBL" id="SDZ68687.1"/>
    </source>
</evidence>
<proteinExistence type="predicted"/>
<organism evidence="2 3">
    <name type="scientific">Evansella caseinilytica</name>
    <dbReference type="NCBI Taxonomy" id="1503961"/>
    <lineage>
        <taxon>Bacteria</taxon>
        <taxon>Bacillati</taxon>
        <taxon>Bacillota</taxon>
        <taxon>Bacilli</taxon>
        <taxon>Bacillales</taxon>
        <taxon>Bacillaceae</taxon>
        <taxon>Evansella</taxon>
    </lineage>
</organism>
<dbReference type="EMBL" id="FNPI01000038">
    <property type="protein sequence ID" value="SDZ68687.1"/>
    <property type="molecule type" value="Genomic_DNA"/>
</dbReference>
<name>A0A1H3V255_9BACI</name>
<dbReference type="InterPro" id="IPR036689">
    <property type="entry name" value="ESAT-6-like_sf"/>
</dbReference>
<evidence type="ECO:0000256" key="1">
    <source>
        <dbReference type="SAM" id="Coils"/>
    </source>
</evidence>
<accession>A0A1H3V255</accession>
<dbReference type="SUPFAM" id="SSF140453">
    <property type="entry name" value="EsxAB dimer-like"/>
    <property type="match status" value="1"/>
</dbReference>
<reference evidence="3" key="1">
    <citation type="submission" date="2016-10" db="EMBL/GenBank/DDBJ databases">
        <authorList>
            <person name="Varghese N."/>
            <person name="Submissions S."/>
        </authorList>
    </citation>
    <scope>NUCLEOTIDE SEQUENCE [LARGE SCALE GENOMIC DNA]</scope>
    <source>
        <strain evidence="3">SP</strain>
    </source>
</reference>
<gene>
    <name evidence="2" type="ORF">SAMN05421736_1381</name>
</gene>